<dbReference type="EMBL" id="MSBD01000036">
    <property type="protein sequence ID" value="ORN28618.1"/>
    <property type="molecule type" value="Genomic_DNA"/>
</dbReference>
<organism evidence="1 2">
    <name type="scientific">Lentilactobacillus parabuchneri</name>
    <dbReference type="NCBI Taxonomy" id="152331"/>
    <lineage>
        <taxon>Bacteria</taxon>
        <taxon>Bacillati</taxon>
        <taxon>Bacillota</taxon>
        <taxon>Bacilli</taxon>
        <taxon>Lactobacillales</taxon>
        <taxon>Lactobacillaceae</taxon>
        <taxon>Lentilactobacillus</taxon>
    </lineage>
</organism>
<comment type="caution">
    <text evidence="1">The sequence shown here is derived from an EMBL/GenBank/DDBJ whole genome shotgun (WGS) entry which is preliminary data.</text>
</comment>
<reference evidence="1 2" key="1">
    <citation type="journal article" date="2017" name="Front. Microbiol.">
        <title>The Histidine Decarboxylase Gene Cluster of Lactobacillus parabuchneri Was Gained by Horizontal Gene Transfer and Is Mobile within the Species.</title>
        <authorList>
            <person name="Wuthrich D."/>
            <person name="Berthoud H."/>
            <person name="Wechsler D."/>
            <person name="Eugster E."/>
            <person name="Irmler S."/>
            <person name="Bruggmann R."/>
        </authorList>
    </citation>
    <scope>NUCLEOTIDE SEQUENCE [LARGE SCALE GENOMIC DNA]</scope>
    <source>
        <strain evidence="1 2">FAM23169</strain>
    </source>
</reference>
<dbReference type="AlphaFoldDB" id="A0A1X1FEB3"/>
<dbReference type="STRING" id="152331.FAM21731_01498"/>
<evidence type="ECO:0000313" key="1">
    <source>
        <dbReference type="EMBL" id="ORN28618.1"/>
    </source>
</evidence>
<sequence length="34" mass="3714">MKSINSIINSVVAASFNQDLALLLKMKDPTLIPK</sequence>
<name>A0A1X1FEB3_9LACO</name>
<proteinExistence type="predicted"/>
<protein>
    <submittedName>
        <fullName evidence="1">Uncharacterized protein</fullName>
    </submittedName>
</protein>
<dbReference type="Proteomes" id="UP000193009">
    <property type="component" value="Unassembled WGS sequence"/>
</dbReference>
<accession>A0A1X1FEB3</accession>
<keyword evidence="2" id="KW-1185">Reference proteome</keyword>
<dbReference type="KEGG" id="lpar:FAM21731_01498"/>
<gene>
    <name evidence="1" type="ORF">FAM23169_01442</name>
</gene>
<evidence type="ECO:0000313" key="2">
    <source>
        <dbReference type="Proteomes" id="UP000193009"/>
    </source>
</evidence>